<protein>
    <submittedName>
        <fullName evidence="1">UPF0271 protein</fullName>
    </submittedName>
</protein>
<dbReference type="PANTHER" id="PTHR30292">
    <property type="entry name" value="UNCHARACTERIZED PROTEIN YBGL-RELATED"/>
    <property type="match status" value="1"/>
</dbReference>
<dbReference type="EMBL" id="JACIBS010000001">
    <property type="protein sequence ID" value="MBB3664495.1"/>
    <property type="molecule type" value="Genomic_DNA"/>
</dbReference>
<dbReference type="NCBIfam" id="NF003814">
    <property type="entry name" value="PRK05406.1-3"/>
    <property type="match status" value="1"/>
</dbReference>
<dbReference type="SUPFAM" id="SSF88713">
    <property type="entry name" value="Glycoside hydrolase/deacetylase"/>
    <property type="match status" value="1"/>
</dbReference>
<evidence type="ECO:0000313" key="2">
    <source>
        <dbReference type="Proteomes" id="UP000564573"/>
    </source>
</evidence>
<sequence length="239" mass="25216">MVSLNSDMGESFGIHSFGNDDELVSLIDTANVACGFHAGDPTGIRETVAKAVAGGVTVGAHPGLPDLVGFGRREMKLLPDEAEDIVRYQVGVIVAFLRAEGAELDHIKAHGSLYGMSAREPEIAEAVARVAADYEVPLFGIASSEHEKAARKLDVPFVAEFYVDLGYRADGSLIVARRPHATPVDEATERAKRALADGIATAVTGEEFAIRVDSICVHSDTPNAVDIAKAVRGVLSAHG</sequence>
<dbReference type="Pfam" id="PF03746">
    <property type="entry name" value="LamB_YcsF"/>
    <property type="match status" value="1"/>
</dbReference>
<evidence type="ECO:0000313" key="1">
    <source>
        <dbReference type="EMBL" id="MBB3664495.1"/>
    </source>
</evidence>
<comment type="caution">
    <text evidence="1">The sequence shown here is derived from an EMBL/GenBank/DDBJ whole genome shotgun (WGS) entry which is preliminary data.</text>
</comment>
<dbReference type="GO" id="GO:0005975">
    <property type="term" value="P:carbohydrate metabolic process"/>
    <property type="evidence" value="ECO:0007669"/>
    <property type="project" value="InterPro"/>
</dbReference>
<dbReference type="AlphaFoldDB" id="A0A839XXJ5"/>
<dbReference type="Gene3D" id="3.20.20.370">
    <property type="entry name" value="Glycoside hydrolase/deacetylase"/>
    <property type="match status" value="1"/>
</dbReference>
<accession>A0A839XXJ5</accession>
<dbReference type="InterPro" id="IPR005501">
    <property type="entry name" value="LamB/YcsF/PxpA-like"/>
</dbReference>
<name>A0A839XXJ5_9PSEU</name>
<dbReference type="InterPro" id="IPR011330">
    <property type="entry name" value="Glyco_hydro/deAcase_b/a-brl"/>
</dbReference>
<reference evidence="1 2" key="1">
    <citation type="submission" date="2020-08" db="EMBL/GenBank/DDBJ databases">
        <title>Sequencing the genomes of 1000 actinobacteria strains.</title>
        <authorList>
            <person name="Klenk H.-P."/>
        </authorList>
    </citation>
    <scope>NUCLEOTIDE SEQUENCE [LARGE SCALE GENOMIC DNA]</scope>
    <source>
        <strain evidence="1 2">DSM 45267</strain>
    </source>
</reference>
<dbReference type="Proteomes" id="UP000564573">
    <property type="component" value="Unassembled WGS sequence"/>
</dbReference>
<keyword evidence="2" id="KW-1185">Reference proteome</keyword>
<dbReference type="PANTHER" id="PTHR30292:SF0">
    <property type="entry name" value="5-OXOPROLINASE SUBUNIT A"/>
    <property type="match status" value="1"/>
</dbReference>
<proteinExistence type="predicted"/>
<dbReference type="CDD" id="cd10787">
    <property type="entry name" value="LamB_YcsF_like"/>
    <property type="match status" value="1"/>
</dbReference>
<gene>
    <name evidence="1" type="ORF">FB384_003399</name>
</gene>
<organism evidence="1 2">
    <name type="scientific">Prauserella sediminis</name>
    <dbReference type="NCBI Taxonomy" id="577680"/>
    <lineage>
        <taxon>Bacteria</taxon>
        <taxon>Bacillati</taxon>
        <taxon>Actinomycetota</taxon>
        <taxon>Actinomycetes</taxon>
        <taxon>Pseudonocardiales</taxon>
        <taxon>Pseudonocardiaceae</taxon>
        <taxon>Prauserella</taxon>
        <taxon>Prauserella salsuginis group</taxon>
    </lineage>
</organism>